<dbReference type="InterPro" id="IPR015422">
    <property type="entry name" value="PyrdxlP-dep_Trfase_small"/>
</dbReference>
<dbReference type="Gene3D" id="3.90.1150.10">
    <property type="entry name" value="Aspartate Aminotransferase, domain 1"/>
    <property type="match status" value="1"/>
</dbReference>
<dbReference type="EMBL" id="PTIX01000001">
    <property type="protein sequence ID" value="PPK71081.1"/>
    <property type="molecule type" value="Genomic_DNA"/>
</dbReference>
<dbReference type="Pfam" id="PF00155">
    <property type="entry name" value="Aminotran_1_2"/>
    <property type="match status" value="1"/>
</dbReference>
<keyword evidence="3" id="KW-0808">Transferase</keyword>
<dbReference type="RefSeq" id="WP_104476057.1">
    <property type="nucleotide sequence ID" value="NZ_CP154825.1"/>
</dbReference>
<dbReference type="AlphaFoldDB" id="A0A2S6H0X2"/>
<dbReference type="InterPro" id="IPR050087">
    <property type="entry name" value="AON_synthase_class-II"/>
</dbReference>
<dbReference type="GO" id="GO:0008710">
    <property type="term" value="F:8-amino-7-oxononanoate synthase activity"/>
    <property type="evidence" value="ECO:0007669"/>
    <property type="project" value="UniProtKB-EC"/>
</dbReference>
<dbReference type="NCBIfam" id="NF005697">
    <property type="entry name" value="PRK07505.1"/>
    <property type="match status" value="1"/>
</dbReference>
<comment type="catalytic activity">
    <reaction evidence="5">
        <text>6-carboxyhexanoyl-[ACP] + L-alanine + H(+) = (8S)-8-amino-7-oxononanoate + holo-[ACP] + CO2</text>
        <dbReference type="Rhea" id="RHEA:42288"/>
        <dbReference type="Rhea" id="RHEA-COMP:9685"/>
        <dbReference type="Rhea" id="RHEA-COMP:9955"/>
        <dbReference type="ChEBI" id="CHEBI:15378"/>
        <dbReference type="ChEBI" id="CHEBI:16526"/>
        <dbReference type="ChEBI" id="CHEBI:57972"/>
        <dbReference type="ChEBI" id="CHEBI:64479"/>
        <dbReference type="ChEBI" id="CHEBI:78846"/>
        <dbReference type="ChEBI" id="CHEBI:149468"/>
        <dbReference type="EC" id="2.3.1.47"/>
    </reaction>
</comment>
<evidence type="ECO:0000256" key="1">
    <source>
        <dbReference type="ARBA" id="ARBA00001933"/>
    </source>
</evidence>
<reference evidence="7 8" key="1">
    <citation type="submission" date="2018-02" db="EMBL/GenBank/DDBJ databases">
        <title>Genomic Encyclopedia of Archaeal and Bacterial Type Strains, Phase II (KMG-II): from individual species to whole genera.</title>
        <authorList>
            <person name="Goeker M."/>
        </authorList>
    </citation>
    <scope>NUCLEOTIDE SEQUENCE [LARGE SCALE GENOMIC DNA]</scope>
    <source>
        <strain evidence="7 8">YU 961-1</strain>
    </source>
</reference>
<evidence type="ECO:0000256" key="4">
    <source>
        <dbReference type="ARBA" id="ARBA00022898"/>
    </source>
</evidence>
<dbReference type="Proteomes" id="UP000239203">
    <property type="component" value="Unassembled WGS sequence"/>
</dbReference>
<dbReference type="InterPro" id="IPR015424">
    <property type="entry name" value="PyrdxlP-dep_Trfase"/>
</dbReference>
<evidence type="ECO:0000313" key="8">
    <source>
        <dbReference type="Proteomes" id="UP000239203"/>
    </source>
</evidence>
<dbReference type="PANTHER" id="PTHR13693:SF100">
    <property type="entry name" value="8-AMINO-7-OXONONANOATE SYNTHASE"/>
    <property type="match status" value="1"/>
</dbReference>
<keyword evidence="8" id="KW-1185">Reference proteome</keyword>
<evidence type="ECO:0000256" key="3">
    <source>
        <dbReference type="ARBA" id="ARBA00022679"/>
    </source>
</evidence>
<evidence type="ECO:0000259" key="6">
    <source>
        <dbReference type="Pfam" id="PF00155"/>
    </source>
</evidence>
<dbReference type="InterPro" id="IPR004839">
    <property type="entry name" value="Aminotransferase_I/II_large"/>
</dbReference>
<dbReference type="SUPFAM" id="SSF53383">
    <property type="entry name" value="PLP-dependent transferases"/>
    <property type="match status" value="1"/>
</dbReference>
<dbReference type="GO" id="GO:0009102">
    <property type="term" value="P:biotin biosynthetic process"/>
    <property type="evidence" value="ECO:0007669"/>
    <property type="project" value="TreeGrafter"/>
</dbReference>
<dbReference type="Gene3D" id="3.40.640.10">
    <property type="entry name" value="Type I PLP-dependent aspartate aminotransferase-like (Major domain)"/>
    <property type="match status" value="1"/>
</dbReference>
<dbReference type="InterPro" id="IPR015421">
    <property type="entry name" value="PyrdxlP-dep_Trfase_major"/>
</dbReference>
<protein>
    <recommendedName>
        <fullName evidence="2">8-amino-7-oxononanoate synthase</fullName>
        <ecNumber evidence="2">2.3.1.47</ecNumber>
    </recommendedName>
</protein>
<evidence type="ECO:0000313" key="7">
    <source>
        <dbReference type="EMBL" id="PPK71081.1"/>
    </source>
</evidence>
<evidence type="ECO:0000256" key="2">
    <source>
        <dbReference type="ARBA" id="ARBA00013187"/>
    </source>
</evidence>
<dbReference type="PANTHER" id="PTHR13693">
    <property type="entry name" value="CLASS II AMINOTRANSFERASE/8-AMINO-7-OXONONANOATE SYNTHASE"/>
    <property type="match status" value="1"/>
</dbReference>
<sequence>MTGRESITPPHRYRDNDKAVGIGNAFWDMSERNGLAGIVAELDDGLLRTADGHEFVNFTCCSYLDLDSHPEVIEGAVAALRRFGVLDHCIPRSRVQIPALLELEASLGELWDADVVSAISAGVASAGLLPLVASGHLGDGTRPLMVFDKYCHVSMANAKPACADETEVVTCAHHDLGFLEDMCKRYERVCYVVDGADSLGGYAPVKELNDLQDRYGLLVYFDDSHSVSAYGERGMGYVRENSRLQDARTVTVATLNKAFGTSGAAIVLDGFDKSVLRVIERFAGALSYSQPMNTAAVGASLASAAIHRTPELVTRQTRLAANIELFDSLVRTAQSGAEFPIRVVPMGDDAVIDAGRRVFEAGFYVSPVFFPIVPRGTAGLRVMMRAGQTVDQIRSLCRVLVEVGADAVTLADEVPGGVLR</sequence>
<dbReference type="OrthoDB" id="9807157at2"/>
<gene>
    <name evidence="7" type="ORF">CLV40_101267</name>
</gene>
<name>A0A2S6H0X2_9PSEU</name>
<proteinExistence type="predicted"/>
<dbReference type="EC" id="2.3.1.47" evidence="2"/>
<dbReference type="GO" id="GO:0030170">
    <property type="term" value="F:pyridoxal phosphate binding"/>
    <property type="evidence" value="ECO:0007669"/>
    <property type="project" value="InterPro"/>
</dbReference>
<keyword evidence="4" id="KW-0663">Pyridoxal phosphate</keyword>
<evidence type="ECO:0000256" key="5">
    <source>
        <dbReference type="ARBA" id="ARBA00047715"/>
    </source>
</evidence>
<feature type="domain" description="Aminotransferase class I/classII large" evidence="6">
    <location>
        <begin position="199"/>
        <end position="400"/>
    </location>
</feature>
<comment type="caution">
    <text evidence="7">The sequence shown here is derived from an EMBL/GenBank/DDBJ whole genome shotgun (WGS) entry which is preliminary data.</text>
</comment>
<organism evidence="7 8">
    <name type="scientific">Actinokineospora auranticolor</name>
    <dbReference type="NCBI Taxonomy" id="155976"/>
    <lineage>
        <taxon>Bacteria</taxon>
        <taxon>Bacillati</taxon>
        <taxon>Actinomycetota</taxon>
        <taxon>Actinomycetes</taxon>
        <taxon>Pseudonocardiales</taxon>
        <taxon>Pseudonocardiaceae</taxon>
        <taxon>Actinokineospora</taxon>
    </lineage>
</organism>
<accession>A0A2S6H0X2</accession>
<comment type="cofactor">
    <cofactor evidence="1">
        <name>pyridoxal 5'-phosphate</name>
        <dbReference type="ChEBI" id="CHEBI:597326"/>
    </cofactor>
</comment>